<evidence type="ECO:0000313" key="3">
    <source>
        <dbReference type="Proteomes" id="UP000028545"/>
    </source>
</evidence>
<dbReference type="OrthoDB" id="3348320at2759"/>
<sequence length="246" mass="27675">MSSSQAMSAEKPMKQDDMKRALALLDEQIGESDLLMSVAPIRLISIGGSLAVCVLGNRESSYDIDCVLDPNIAAAAEYADEFKRAVEKVATKGDLANLWLNRQLETFISRTKRANLFMESVQQGIPIYSGTNLTIYAGRLDWALERKLRRVAHAKDRRKQKDVDIPDAAALIRRMVSDSGRPLTFEYTSSLNYNGFDVPPTKGALQEVAQYYAGVYGDVGLVELVWDDDHQKNKYRGLDDQWVWYE</sequence>
<dbReference type="Proteomes" id="UP000028545">
    <property type="component" value="Unassembled WGS sequence"/>
</dbReference>
<dbReference type="EMBL" id="JOWA01000092">
    <property type="protein sequence ID" value="KEZ43558.1"/>
    <property type="molecule type" value="Genomic_DNA"/>
</dbReference>
<keyword evidence="3" id="KW-1185">Reference proteome</keyword>
<reference evidence="2 3" key="1">
    <citation type="journal article" date="2014" name="Genome Announc.">
        <title>Draft genome sequence of the pathogenic fungus Scedosporium apiospermum.</title>
        <authorList>
            <person name="Vandeputte P."/>
            <person name="Ghamrawi S."/>
            <person name="Rechenmann M."/>
            <person name="Iltis A."/>
            <person name="Giraud S."/>
            <person name="Fleury M."/>
            <person name="Thornton C."/>
            <person name="Delhaes L."/>
            <person name="Meyer W."/>
            <person name="Papon N."/>
            <person name="Bouchara J.P."/>
        </authorList>
    </citation>
    <scope>NUCLEOTIDE SEQUENCE [LARGE SCALE GENOMIC DNA]</scope>
    <source>
        <strain evidence="2 3">IHEM 14462</strain>
    </source>
</reference>
<organism evidence="2 3">
    <name type="scientific">Pseudallescheria apiosperma</name>
    <name type="common">Scedosporium apiospermum</name>
    <dbReference type="NCBI Taxonomy" id="563466"/>
    <lineage>
        <taxon>Eukaryota</taxon>
        <taxon>Fungi</taxon>
        <taxon>Dikarya</taxon>
        <taxon>Ascomycota</taxon>
        <taxon>Pezizomycotina</taxon>
        <taxon>Sordariomycetes</taxon>
        <taxon>Hypocreomycetidae</taxon>
        <taxon>Microascales</taxon>
        <taxon>Microascaceae</taxon>
        <taxon>Scedosporium</taxon>
    </lineage>
</organism>
<proteinExistence type="predicted"/>
<evidence type="ECO:0000259" key="1">
    <source>
        <dbReference type="Pfam" id="PF24483"/>
    </source>
</evidence>
<dbReference type="KEGG" id="sapo:SAPIO_CDS4477"/>
<accession>A0A084G896</accession>
<protein>
    <recommendedName>
        <fullName evidence="1">DUF7582 domain-containing protein</fullName>
    </recommendedName>
</protein>
<evidence type="ECO:0000313" key="2">
    <source>
        <dbReference type="EMBL" id="KEZ43558.1"/>
    </source>
</evidence>
<gene>
    <name evidence="2" type="ORF">SAPIO_CDS4477</name>
</gene>
<dbReference type="Pfam" id="PF24483">
    <property type="entry name" value="DUF7582"/>
    <property type="match status" value="1"/>
</dbReference>
<dbReference type="OMA" id="MIYAFSP"/>
<dbReference type="RefSeq" id="XP_016643357.1">
    <property type="nucleotide sequence ID" value="XM_016787012.1"/>
</dbReference>
<feature type="domain" description="DUF7582" evidence="1">
    <location>
        <begin position="77"/>
        <end position="217"/>
    </location>
</feature>
<dbReference type="VEuPathDB" id="FungiDB:SAPIO_CDS4477"/>
<dbReference type="GeneID" id="27723549"/>
<comment type="caution">
    <text evidence="2">The sequence shown here is derived from an EMBL/GenBank/DDBJ whole genome shotgun (WGS) entry which is preliminary data.</text>
</comment>
<dbReference type="InterPro" id="IPR056004">
    <property type="entry name" value="DUF7582"/>
</dbReference>
<dbReference type="HOGENOM" id="CLU_093582_0_0_1"/>
<dbReference type="AlphaFoldDB" id="A0A084G896"/>
<name>A0A084G896_PSEDA</name>